<evidence type="ECO:0000259" key="1">
    <source>
        <dbReference type="Pfam" id="PF01048"/>
    </source>
</evidence>
<dbReference type="CDD" id="cd09007">
    <property type="entry name" value="NP-I_spr0068"/>
    <property type="match status" value="1"/>
</dbReference>
<dbReference type="EMBL" id="AP024086">
    <property type="protein sequence ID" value="BCL59371.1"/>
    <property type="molecule type" value="Genomic_DNA"/>
</dbReference>
<sequence length="245" mass="26901">MENEETDILIHPRRGKKERVIPETGLLLVNPAEAEKAHLFVRNDGGESRFLFNSNLSVDVKKGFFVAGPSIGAPMAVMTMEKLIALGAKRIILFGWCGAIVEKVAVGDVILPDGAVAGEGTSQYYAESAGISPSQKLQSELAHFFADNDFPAKTGKIWSTDAIYRESRQKLLSLKDEENIVGVDMEFSALCSVAQFRKIEFAAVLVVSDELYHARWKPGFAATFFKKNCKVAIGLLLDKFLPEGM</sequence>
<dbReference type="KEGG" id="dbk:DGMP_00640"/>
<dbReference type="GO" id="GO:0003824">
    <property type="term" value="F:catalytic activity"/>
    <property type="evidence" value="ECO:0007669"/>
    <property type="project" value="InterPro"/>
</dbReference>
<keyword evidence="3" id="KW-1185">Reference proteome</keyword>
<evidence type="ECO:0000313" key="2">
    <source>
        <dbReference type="EMBL" id="BCL59371.1"/>
    </source>
</evidence>
<accession>A0A8D5FET1</accession>
<dbReference type="PANTHER" id="PTHR43691:SF11">
    <property type="entry name" value="FI09636P-RELATED"/>
    <property type="match status" value="1"/>
</dbReference>
<evidence type="ECO:0000313" key="3">
    <source>
        <dbReference type="Proteomes" id="UP000826725"/>
    </source>
</evidence>
<reference evidence="2" key="1">
    <citation type="submission" date="2020-09" db="EMBL/GenBank/DDBJ databases">
        <title>Desulfogranum mesoprofundum gen. nov., sp. nov., a novel mesophilic, sulfate-reducing chemolithoautotroph isolated from a deep-sea hydrothermal vent chimney in the Suiyo Seamount.</title>
        <authorList>
            <person name="Hashimoto Y."/>
            <person name="Nakagawa S."/>
        </authorList>
    </citation>
    <scope>NUCLEOTIDE SEQUENCE</scope>
    <source>
        <strain evidence="2">KT2</strain>
    </source>
</reference>
<dbReference type="RefSeq" id="WP_228855604.1">
    <property type="nucleotide sequence ID" value="NZ_AP024086.1"/>
</dbReference>
<dbReference type="GO" id="GO:0005829">
    <property type="term" value="C:cytosol"/>
    <property type="evidence" value="ECO:0007669"/>
    <property type="project" value="TreeGrafter"/>
</dbReference>
<name>A0A8D5FET1_9BACT</name>
<feature type="domain" description="Nucleoside phosphorylase" evidence="1">
    <location>
        <begin position="65"/>
        <end position="226"/>
    </location>
</feature>
<dbReference type="Proteomes" id="UP000826725">
    <property type="component" value="Chromosome"/>
</dbReference>
<gene>
    <name evidence="2" type="ORF">DGMP_00640</name>
</gene>
<dbReference type="PANTHER" id="PTHR43691">
    <property type="entry name" value="URIDINE PHOSPHORYLASE"/>
    <property type="match status" value="1"/>
</dbReference>
<organism evidence="2 3">
    <name type="scientific">Desulfomarina profundi</name>
    <dbReference type="NCBI Taxonomy" id="2772557"/>
    <lineage>
        <taxon>Bacteria</taxon>
        <taxon>Pseudomonadati</taxon>
        <taxon>Thermodesulfobacteriota</taxon>
        <taxon>Desulfobulbia</taxon>
        <taxon>Desulfobulbales</taxon>
        <taxon>Desulfobulbaceae</taxon>
        <taxon>Desulfomarina</taxon>
    </lineage>
</organism>
<dbReference type="Pfam" id="PF01048">
    <property type="entry name" value="PNP_UDP_1"/>
    <property type="match status" value="1"/>
</dbReference>
<dbReference type="InterPro" id="IPR000845">
    <property type="entry name" value="Nucleoside_phosphorylase_d"/>
</dbReference>
<dbReference type="GO" id="GO:0009116">
    <property type="term" value="P:nucleoside metabolic process"/>
    <property type="evidence" value="ECO:0007669"/>
    <property type="project" value="InterPro"/>
</dbReference>
<proteinExistence type="predicted"/>
<protein>
    <recommendedName>
        <fullName evidence="1">Nucleoside phosphorylase domain-containing protein</fullName>
    </recommendedName>
</protein>
<dbReference type="AlphaFoldDB" id="A0A8D5FET1"/>